<protein>
    <recommendedName>
        <fullName evidence="3">Bacteriocin class II with double-glycine leader peptide</fullName>
    </recommendedName>
</protein>
<dbReference type="Proteomes" id="UP000184290">
    <property type="component" value="Unassembled WGS sequence"/>
</dbReference>
<comment type="caution">
    <text evidence="1">The sequence shown here is derived from an EMBL/GenBank/DDBJ whole genome shotgun (WGS) entry which is preliminary data.</text>
</comment>
<gene>
    <name evidence="1" type="ORF">SAMN02745911_1569</name>
</gene>
<name>A0ABY1IEN3_9HYPH</name>
<dbReference type="EMBL" id="FQZC01000002">
    <property type="protein sequence ID" value="SHJ06671.1"/>
    <property type="molecule type" value="Genomic_DNA"/>
</dbReference>
<evidence type="ECO:0000313" key="2">
    <source>
        <dbReference type="Proteomes" id="UP000184290"/>
    </source>
</evidence>
<sequence length="79" mass="7715">MSTAQMEINSMRELNFDEMNMVGGADFSWQAAGASMVAGGVAGGLGGMALGGIGAAPGALAGALAGGITYGVYEVVMLL</sequence>
<keyword evidence="2" id="KW-1185">Reference proteome</keyword>
<accession>A0ABY1IEN3</accession>
<organism evidence="1 2">
    <name type="scientific">Aureimonas altamirensis DSM 21988</name>
    <dbReference type="NCBI Taxonomy" id="1121026"/>
    <lineage>
        <taxon>Bacteria</taxon>
        <taxon>Pseudomonadati</taxon>
        <taxon>Pseudomonadota</taxon>
        <taxon>Alphaproteobacteria</taxon>
        <taxon>Hyphomicrobiales</taxon>
        <taxon>Aurantimonadaceae</taxon>
        <taxon>Aureimonas</taxon>
    </lineage>
</organism>
<proteinExistence type="predicted"/>
<reference evidence="1 2" key="1">
    <citation type="submission" date="2016-11" db="EMBL/GenBank/DDBJ databases">
        <authorList>
            <person name="Varghese N."/>
            <person name="Submissions S."/>
        </authorList>
    </citation>
    <scope>NUCLEOTIDE SEQUENCE [LARGE SCALE GENOMIC DNA]</scope>
    <source>
        <strain evidence="1 2">DSM 21988</strain>
    </source>
</reference>
<evidence type="ECO:0000313" key="1">
    <source>
        <dbReference type="EMBL" id="SHJ06671.1"/>
    </source>
</evidence>
<evidence type="ECO:0008006" key="3">
    <source>
        <dbReference type="Google" id="ProtNLM"/>
    </source>
</evidence>